<accession>A0AAD7R9P3</accession>
<reference evidence="1" key="1">
    <citation type="journal article" date="2023" name="Science">
        <title>Genome structures resolve the early diversification of teleost fishes.</title>
        <authorList>
            <person name="Parey E."/>
            <person name="Louis A."/>
            <person name="Montfort J."/>
            <person name="Bouchez O."/>
            <person name="Roques C."/>
            <person name="Iampietro C."/>
            <person name="Lluch J."/>
            <person name="Castinel A."/>
            <person name="Donnadieu C."/>
            <person name="Desvignes T."/>
            <person name="Floi Bucao C."/>
            <person name="Jouanno E."/>
            <person name="Wen M."/>
            <person name="Mejri S."/>
            <person name="Dirks R."/>
            <person name="Jansen H."/>
            <person name="Henkel C."/>
            <person name="Chen W.J."/>
            <person name="Zahm M."/>
            <person name="Cabau C."/>
            <person name="Klopp C."/>
            <person name="Thompson A.W."/>
            <person name="Robinson-Rechavi M."/>
            <person name="Braasch I."/>
            <person name="Lecointre G."/>
            <person name="Bobe J."/>
            <person name="Postlethwait J.H."/>
            <person name="Berthelot C."/>
            <person name="Roest Crollius H."/>
            <person name="Guiguen Y."/>
        </authorList>
    </citation>
    <scope>NUCLEOTIDE SEQUENCE</scope>
    <source>
        <strain evidence="1">NC1722</strain>
    </source>
</reference>
<dbReference type="PANTHER" id="PTHR47510:SF3">
    <property type="entry name" value="ENDO_EXONUCLEASE_PHOSPHATASE DOMAIN-CONTAINING PROTEIN"/>
    <property type="match status" value="1"/>
</dbReference>
<name>A0AAD7R9P3_9TELE</name>
<dbReference type="PANTHER" id="PTHR47510">
    <property type="entry name" value="REVERSE TRANSCRIPTASE DOMAIN-CONTAINING PROTEIN"/>
    <property type="match status" value="1"/>
</dbReference>
<proteinExistence type="predicted"/>
<comment type="caution">
    <text evidence="1">The sequence shown here is derived from an EMBL/GenBank/DDBJ whole genome shotgun (WGS) entry which is preliminary data.</text>
</comment>
<organism evidence="1 2">
    <name type="scientific">Aldrovandia affinis</name>
    <dbReference type="NCBI Taxonomy" id="143900"/>
    <lineage>
        <taxon>Eukaryota</taxon>
        <taxon>Metazoa</taxon>
        <taxon>Chordata</taxon>
        <taxon>Craniata</taxon>
        <taxon>Vertebrata</taxon>
        <taxon>Euteleostomi</taxon>
        <taxon>Actinopterygii</taxon>
        <taxon>Neopterygii</taxon>
        <taxon>Teleostei</taxon>
        <taxon>Notacanthiformes</taxon>
        <taxon>Halosauridae</taxon>
        <taxon>Aldrovandia</taxon>
    </lineage>
</organism>
<keyword evidence="2" id="KW-1185">Reference proteome</keyword>
<gene>
    <name evidence="1" type="ORF">AAFF_G00291170</name>
</gene>
<protein>
    <recommendedName>
        <fullName evidence="3">Reverse transcriptase domain-containing protein</fullName>
    </recommendedName>
</protein>
<evidence type="ECO:0008006" key="3">
    <source>
        <dbReference type="Google" id="ProtNLM"/>
    </source>
</evidence>
<dbReference type="EMBL" id="JAINUG010000409">
    <property type="protein sequence ID" value="KAJ8372262.1"/>
    <property type="molecule type" value="Genomic_DNA"/>
</dbReference>
<sequence length="309" mass="34897">MVAIYTPPSADVASACDVIHSVVARQLDKHPDAFLVNSPTLPTFMQCVKCPTRNNKTLDVLCTNIKEAYSATALPSLGNSDHNHVHICPDYIPLVKRQPVPSKAVAKWTKEATDDLKVCFEDSVWDEFCKEYGDDVDGLTIFVTDYMKWCVANTIPTRQIRGDKEKFGRRTETKLVAENTRHIYNLSLRLQKVPVLWKTSCLTLERLVPSHIGVDDAIIYLLRRTYSHLDISVRIMLFDFSSAFNTIQPSPLGEKLRPQYVRLQSCLAETTVRNTGAPQGTVLYPFLCTTLYTSDAKYNSESCHLLKFS</sequence>
<dbReference type="AlphaFoldDB" id="A0AAD7R9P3"/>
<dbReference type="Proteomes" id="UP001221898">
    <property type="component" value="Unassembled WGS sequence"/>
</dbReference>
<evidence type="ECO:0000313" key="1">
    <source>
        <dbReference type="EMBL" id="KAJ8372262.1"/>
    </source>
</evidence>
<evidence type="ECO:0000313" key="2">
    <source>
        <dbReference type="Proteomes" id="UP001221898"/>
    </source>
</evidence>